<reference evidence="3 4" key="1">
    <citation type="journal article" date="2022" name="Gigascience">
        <title>A chromosome-level genome assembly and annotation of the desert horned lizard, Phrynosoma platyrhinos, provides insight into chromosomal rearrangements among reptiles.</title>
        <authorList>
            <person name="Koochekian N."/>
            <person name="Ascanio A."/>
            <person name="Farleigh K."/>
            <person name="Card D.C."/>
            <person name="Schield D.R."/>
            <person name="Castoe T.A."/>
            <person name="Jezkova T."/>
        </authorList>
    </citation>
    <scope>NUCLEOTIDE SEQUENCE [LARGE SCALE GENOMIC DNA]</scope>
    <source>
        <strain evidence="3">NK-2021</strain>
    </source>
</reference>
<feature type="transmembrane region" description="Helical" evidence="1">
    <location>
        <begin position="109"/>
        <end position="131"/>
    </location>
</feature>
<dbReference type="CDD" id="cd00098">
    <property type="entry name" value="IgC1"/>
    <property type="match status" value="1"/>
</dbReference>
<name>A0ABQ7SUX9_PHRPL</name>
<dbReference type="Pfam" id="PF07654">
    <property type="entry name" value="C1-set"/>
    <property type="match status" value="1"/>
</dbReference>
<dbReference type="SMART" id="SM00407">
    <property type="entry name" value="IGc1"/>
    <property type="match status" value="1"/>
</dbReference>
<keyword evidence="1" id="KW-0812">Transmembrane</keyword>
<proteinExistence type="predicted"/>
<dbReference type="InterPro" id="IPR007110">
    <property type="entry name" value="Ig-like_dom"/>
</dbReference>
<organism evidence="3 4">
    <name type="scientific">Phrynosoma platyrhinos</name>
    <name type="common">Desert horned lizard</name>
    <dbReference type="NCBI Taxonomy" id="52577"/>
    <lineage>
        <taxon>Eukaryota</taxon>
        <taxon>Metazoa</taxon>
        <taxon>Chordata</taxon>
        <taxon>Craniata</taxon>
        <taxon>Vertebrata</taxon>
        <taxon>Euteleostomi</taxon>
        <taxon>Lepidosauria</taxon>
        <taxon>Squamata</taxon>
        <taxon>Bifurcata</taxon>
        <taxon>Unidentata</taxon>
        <taxon>Episquamata</taxon>
        <taxon>Toxicofera</taxon>
        <taxon>Iguania</taxon>
        <taxon>Phrynosomatidae</taxon>
        <taxon>Phrynosomatinae</taxon>
        <taxon>Phrynosoma</taxon>
    </lineage>
</organism>
<evidence type="ECO:0000259" key="2">
    <source>
        <dbReference type="PROSITE" id="PS50835"/>
    </source>
</evidence>
<protein>
    <recommendedName>
        <fullName evidence="2">Ig-like domain-containing protein</fullName>
    </recommendedName>
</protein>
<dbReference type="InterPro" id="IPR003597">
    <property type="entry name" value="Ig_C1-set"/>
</dbReference>
<feature type="domain" description="Ig-like" evidence="2">
    <location>
        <begin position="1"/>
        <end position="94"/>
    </location>
</feature>
<accession>A0ABQ7SUX9</accession>
<sequence length="136" mass="14990">MVLLGPTCHKKSTTLVCLAHGFFYEWPLDVTWKRDEEIVPRTAVATEKAKSEGACSFGIASRLSVAAAEWKEGHTYSCHVRQGDIAEVEDKMTNSGLFEMQLSLCTGQFVFILLAVKSFAYGIALGIYTACRKTGF</sequence>
<dbReference type="InterPro" id="IPR036179">
    <property type="entry name" value="Ig-like_dom_sf"/>
</dbReference>
<gene>
    <name evidence="3" type="ORF">JD844_022176</name>
</gene>
<dbReference type="InterPro" id="IPR013783">
    <property type="entry name" value="Ig-like_fold"/>
</dbReference>
<dbReference type="SUPFAM" id="SSF48726">
    <property type="entry name" value="Immunoglobulin"/>
    <property type="match status" value="1"/>
</dbReference>
<dbReference type="Proteomes" id="UP000826234">
    <property type="component" value="Unassembled WGS sequence"/>
</dbReference>
<evidence type="ECO:0000313" key="4">
    <source>
        <dbReference type="Proteomes" id="UP000826234"/>
    </source>
</evidence>
<evidence type="ECO:0000313" key="3">
    <source>
        <dbReference type="EMBL" id="KAH0621136.1"/>
    </source>
</evidence>
<dbReference type="PROSITE" id="PS50835">
    <property type="entry name" value="IG_LIKE"/>
    <property type="match status" value="1"/>
</dbReference>
<comment type="caution">
    <text evidence="3">The sequence shown here is derived from an EMBL/GenBank/DDBJ whole genome shotgun (WGS) entry which is preliminary data.</text>
</comment>
<dbReference type="Gene3D" id="2.60.40.10">
    <property type="entry name" value="Immunoglobulins"/>
    <property type="match status" value="1"/>
</dbReference>
<keyword evidence="1" id="KW-0472">Membrane</keyword>
<dbReference type="EMBL" id="JAIPUX010003289">
    <property type="protein sequence ID" value="KAH0621136.1"/>
    <property type="molecule type" value="Genomic_DNA"/>
</dbReference>
<evidence type="ECO:0000256" key="1">
    <source>
        <dbReference type="SAM" id="Phobius"/>
    </source>
</evidence>
<keyword evidence="1" id="KW-1133">Transmembrane helix</keyword>
<keyword evidence="4" id="KW-1185">Reference proteome</keyword>